<evidence type="ECO:0000313" key="2">
    <source>
        <dbReference type="Proteomes" id="UP000681340"/>
    </source>
</evidence>
<gene>
    <name evidence="1" type="ORF">Aau02nite_20320</name>
</gene>
<name>A0A919VJW0_9ACTN</name>
<dbReference type="Proteomes" id="UP000681340">
    <property type="component" value="Unassembled WGS sequence"/>
</dbReference>
<organism evidence="1 2">
    <name type="scientific">Actinoplanes auranticolor</name>
    <dbReference type="NCBI Taxonomy" id="47988"/>
    <lineage>
        <taxon>Bacteria</taxon>
        <taxon>Bacillati</taxon>
        <taxon>Actinomycetota</taxon>
        <taxon>Actinomycetes</taxon>
        <taxon>Micromonosporales</taxon>
        <taxon>Micromonosporaceae</taxon>
        <taxon>Actinoplanes</taxon>
    </lineage>
</organism>
<sequence>MRISGPAVEALVAARALTRLSSPTVLDRLRRSAGPAGTHFEALLTDLDDRLREAGGEHARGELSSPALQWIRTREKHERDAVRERAKQAERLAKLPDAATLATWWTGAEVREKRELISLVLHHVVVNRAPRRGNVPFDPQRLEFVWK</sequence>
<dbReference type="EMBL" id="BOQL01000018">
    <property type="protein sequence ID" value="GIM65868.1"/>
    <property type="molecule type" value="Genomic_DNA"/>
</dbReference>
<protein>
    <submittedName>
        <fullName evidence="1">Uncharacterized protein</fullName>
    </submittedName>
</protein>
<evidence type="ECO:0000313" key="1">
    <source>
        <dbReference type="EMBL" id="GIM65868.1"/>
    </source>
</evidence>
<accession>A0A919VJW0</accession>
<comment type="caution">
    <text evidence="1">The sequence shown here is derived from an EMBL/GenBank/DDBJ whole genome shotgun (WGS) entry which is preliminary data.</text>
</comment>
<proteinExistence type="predicted"/>
<dbReference type="RefSeq" id="WP_212988086.1">
    <property type="nucleotide sequence ID" value="NZ_BAABEA010000009.1"/>
</dbReference>
<reference evidence="1" key="1">
    <citation type="submission" date="2021-03" db="EMBL/GenBank/DDBJ databases">
        <title>Whole genome shotgun sequence of Actinoplanes auranticolor NBRC 12245.</title>
        <authorList>
            <person name="Komaki H."/>
            <person name="Tamura T."/>
        </authorList>
    </citation>
    <scope>NUCLEOTIDE SEQUENCE</scope>
    <source>
        <strain evidence="1">NBRC 12245</strain>
    </source>
</reference>
<keyword evidence="2" id="KW-1185">Reference proteome</keyword>
<dbReference type="AlphaFoldDB" id="A0A919VJW0"/>